<gene>
    <name evidence="8" type="ORF">IAA73_05850</name>
</gene>
<dbReference type="EMBL" id="JADIMG010000058">
    <property type="protein sequence ID" value="MBO8459841.1"/>
    <property type="molecule type" value="Genomic_DNA"/>
</dbReference>
<dbReference type="InterPro" id="IPR011701">
    <property type="entry name" value="MFS"/>
</dbReference>
<evidence type="ECO:0000259" key="7">
    <source>
        <dbReference type="PROSITE" id="PS50850"/>
    </source>
</evidence>
<dbReference type="SUPFAM" id="SSF103473">
    <property type="entry name" value="MFS general substrate transporter"/>
    <property type="match status" value="1"/>
</dbReference>
<accession>A0A9D9N461</accession>
<dbReference type="GO" id="GO:0022857">
    <property type="term" value="F:transmembrane transporter activity"/>
    <property type="evidence" value="ECO:0007669"/>
    <property type="project" value="InterPro"/>
</dbReference>
<feature type="transmembrane region" description="Helical" evidence="6">
    <location>
        <begin position="347"/>
        <end position="365"/>
    </location>
</feature>
<feature type="transmembrane region" description="Helical" evidence="6">
    <location>
        <begin position="281"/>
        <end position="307"/>
    </location>
</feature>
<dbReference type="PANTHER" id="PTHR42718:SF9">
    <property type="entry name" value="MAJOR FACILITATOR SUPERFAMILY MULTIDRUG TRANSPORTER MFSC"/>
    <property type="match status" value="1"/>
</dbReference>
<reference evidence="8" key="2">
    <citation type="journal article" date="2021" name="PeerJ">
        <title>Extensive microbial diversity within the chicken gut microbiome revealed by metagenomics and culture.</title>
        <authorList>
            <person name="Gilroy R."/>
            <person name="Ravi A."/>
            <person name="Getino M."/>
            <person name="Pursley I."/>
            <person name="Horton D.L."/>
            <person name="Alikhan N.F."/>
            <person name="Baker D."/>
            <person name="Gharbi K."/>
            <person name="Hall N."/>
            <person name="Watson M."/>
            <person name="Adriaenssens E.M."/>
            <person name="Foster-Nyarko E."/>
            <person name="Jarju S."/>
            <person name="Secka A."/>
            <person name="Antonio M."/>
            <person name="Oren A."/>
            <person name="Chaudhuri R.R."/>
            <person name="La Ragione R."/>
            <person name="Hildebrand F."/>
            <person name="Pallen M.J."/>
        </authorList>
    </citation>
    <scope>NUCLEOTIDE SEQUENCE</scope>
    <source>
        <strain evidence="8">G3-3990</strain>
    </source>
</reference>
<feature type="transmembrane region" description="Helical" evidence="6">
    <location>
        <begin position="127"/>
        <end position="145"/>
    </location>
</feature>
<evidence type="ECO:0000313" key="9">
    <source>
        <dbReference type="Proteomes" id="UP000823641"/>
    </source>
</evidence>
<name>A0A9D9N461_9BACT</name>
<organism evidence="8 9">
    <name type="scientific">Candidatus Gallipaludibacter merdavium</name>
    <dbReference type="NCBI Taxonomy" id="2840839"/>
    <lineage>
        <taxon>Bacteria</taxon>
        <taxon>Pseudomonadati</taxon>
        <taxon>Bacteroidota</taxon>
        <taxon>Bacteroidia</taxon>
        <taxon>Bacteroidales</taxon>
        <taxon>Candidatus Gallipaludibacter</taxon>
    </lineage>
</organism>
<feature type="transmembrane region" description="Helical" evidence="6">
    <location>
        <begin position="418"/>
        <end position="436"/>
    </location>
</feature>
<evidence type="ECO:0000256" key="1">
    <source>
        <dbReference type="ARBA" id="ARBA00004141"/>
    </source>
</evidence>
<dbReference type="FunFam" id="1.20.1250.20:FF:000168">
    <property type="entry name" value="Transporter, major facilitator family"/>
    <property type="match status" value="1"/>
</dbReference>
<feature type="transmembrane region" description="Helical" evidence="6">
    <location>
        <begin position="319"/>
        <end position="340"/>
    </location>
</feature>
<evidence type="ECO:0000256" key="2">
    <source>
        <dbReference type="ARBA" id="ARBA00022448"/>
    </source>
</evidence>
<feature type="domain" description="Major facilitator superfamily (MFS) profile" evidence="7">
    <location>
        <begin position="29"/>
        <end position="466"/>
    </location>
</feature>
<feature type="transmembrane region" description="Helical" evidence="6">
    <location>
        <begin position="26"/>
        <end position="46"/>
    </location>
</feature>
<comment type="caution">
    <text evidence="8">The sequence shown here is derived from an EMBL/GenBank/DDBJ whole genome shotgun (WGS) entry which is preliminary data.</text>
</comment>
<dbReference type="GO" id="GO:0016020">
    <property type="term" value="C:membrane"/>
    <property type="evidence" value="ECO:0007669"/>
    <property type="project" value="UniProtKB-SubCell"/>
</dbReference>
<sequence length="471" mass="50728">MIDERNDEQERLVGDLNWDGLHRPRIYYAMAATFCGLFLAVLDGTICNVALPSIAAELQVSSSSSIWVVNAFQLVIMMTLLPFASLGELIGYKRVYGYGIVIFTLGSLFCALSPSLLWLVLSRAFQGVGASMIMSVNTSLIKLIYPRRHLGKGVGLNATMVALASVTGPTLAAGILSFASWPWLFAVNVPVGVVTYFMARKYLPDNPVKVLGRRFNWREAVLNAMTFGLLIGAVESYSHGGSPLLSLVGIGLCVVAGYVYVRVQKGERYPMLPFDLLRIPIFTMSVVTSILSFTAQMLAMVAMPFLLATTFGYDAVATGLLMTSWPLVIMFVAPLAGWLIGRVHPGILGGVGLVLMSIGCFNLSYIPLDATEADIVWRLMLCGMGFGFFQSPNNHLLLTSAPPERAGSASGMLATARLVGQTTGAALVALLFHIFGDNAPHDAMLLAGILTLCGALSSGFRLKAHMPNEKR</sequence>
<feature type="transmembrane region" description="Helical" evidence="6">
    <location>
        <begin position="96"/>
        <end position="121"/>
    </location>
</feature>
<dbReference type="Gene3D" id="1.20.1250.20">
    <property type="entry name" value="MFS general substrate transporter like domains"/>
    <property type="match status" value="1"/>
</dbReference>
<evidence type="ECO:0000256" key="5">
    <source>
        <dbReference type="ARBA" id="ARBA00023136"/>
    </source>
</evidence>
<evidence type="ECO:0000256" key="3">
    <source>
        <dbReference type="ARBA" id="ARBA00022692"/>
    </source>
</evidence>
<dbReference type="InterPro" id="IPR036259">
    <property type="entry name" value="MFS_trans_sf"/>
</dbReference>
<dbReference type="AlphaFoldDB" id="A0A9D9N461"/>
<dbReference type="Gene3D" id="1.20.1720.10">
    <property type="entry name" value="Multidrug resistance protein D"/>
    <property type="match status" value="1"/>
</dbReference>
<feature type="transmembrane region" description="Helical" evidence="6">
    <location>
        <begin position="181"/>
        <end position="199"/>
    </location>
</feature>
<feature type="transmembrane region" description="Helical" evidence="6">
    <location>
        <begin position="154"/>
        <end position="175"/>
    </location>
</feature>
<keyword evidence="2" id="KW-0813">Transport</keyword>
<dbReference type="PRINTS" id="PR01036">
    <property type="entry name" value="TCRTETB"/>
</dbReference>
<proteinExistence type="predicted"/>
<evidence type="ECO:0000313" key="8">
    <source>
        <dbReference type="EMBL" id="MBO8459841.1"/>
    </source>
</evidence>
<evidence type="ECO:0000256" key="4">
    <source>
        <dbReference type="ARBA" id="ARBA00022989"/>
    </source>
</evidence>
<feature type="transmembrane region" description="Helical" evidence="6">
    <location>
        <begin position="66"/>
        <end position="84"/>
    </location>
</feature>
<feature type="transmembrane region" description="Helical" evidence="6">
    <location>
        <begin position="442"/>
        <end position="462"/>
    </location>
</feature>
<protein>
    <submittedName>
        <fullName evidence="8">MFS transporter</fullName>
    </submittedName>
</protein>
<dbReference type="PANTHER" id="PTHR42718">
    <property type="entry name" value="MAJOR FACILITATOR SUPERFAMILY MULTIDRUG TRANSPORTER MFSC"/>
    <property type="match status" value="1"/>
</dbReference>
<dbReference type="Proteomes" id="UP000823641">
    <property type="component" value="Unassembled WGS sequence"/>
</dbReference>
<feature type="transmembrane region" description="Helical" evidence="6">
    <location>
        <begin position="377"/>
        <end position="397"/>
    </location>
</feature>
<evidence type="ECO:0000256" key="6">
    <source>
        <dbReference type="SAM" id="Phobius"/>
    </source>
</evidence>
<keyword evidence="4 6" id="KW-1133">Transmembrane helix</keyword>
<keyword evidence="5 6" id="KW-0472">Membrane</keyword>
<dbReference type="Pfam" id="PF07690">
    <property type="entry name" value="MFS_1"/>
    <property type="match status" value="1"/>
</dbReference>
<feature type="transmembrane region" description="Helical" evidence="6">
    <location>
        <begin position="220"/>
        <end position="238"/>
    </location>
</feature>
<keyword evidence="3 6" id="KW-0812">Transmembrane</keyword>
<dbReference type="InterPro" id="IPR020846">
    <property type="entry name" value="MFS_dom"/>
</dbReference>
<reference evidence="8" key="1">
    <citation type="submission" date="2020-10" db="EMBL/GenBank/DDBJ databases">
        <authorList>
            <person name="Gilroy R."/>
        </authorList>
    </citation>
    <scope>NUCLEOTIDE SEQUENCE</scope>
    <source>
        <strain evidence="8">G3-3990</strain>
    </source>
</reference>
<dbReference type="PROSITE" id="PS50850">
    <property type="entry name" value="MFS"/>
    <property type="match status" value="1"/>
</dbReference>
<dbReference type="CDD" id="cd17321">
    <property type="entry name" value="MFS_MMR_MDR_like"/>
    <property type="match status" value="1"/>
</dbReference>
<feature type="transmembrane region" description="Helical" evidence="6">
    <location>
        <begin position="244"/>
        <end position="261"/>
    </location>
</feature>
<comment type="subcellular location">
    <subcellularLocation>
        <location evidence="1">Membrane</location>
        <topology evidence="1">Multi-pass membrane protein</topology>
    </subcellularLocation>
</comment>